<evidence type="ECO:0000313" key="2">
    <source>
        <dbReference type="EMBL" id="KZD92459.1"/>
    </source>
</evidence>
<dbReference type="EMBL" id="LJZV01000010">
    <property type="protein sequence ID" value="KZD92459.1"/>
    <property type="molecule type" value="Genomic_DNA"/>
</dbReference>
<comment type="caution">
    <text evidence="2">The sequence shown here is derived from an EMBL/GenBank/DDBJ whole genome shotgun (WGS) entry which is preliminary data.</text>
</comment>
<keyword evidence="1" id="KW-1133">Transmembrane helix</keyword>
<dbReference type="AlphaFoldDB" id="A0AAP1E7K9"/>
<dbReference type="Proteomes" id="UP000076442">
    <property type="component" value="Unassembled WGS sequence"/>
</dbReference>
<sequence>MKTKQPLLDHKRQPGTAGRCDAGLFCVTLNFFLSVLFHQI</sequence>
<accession>A0AAP1E7K9</accession>
<evidence type="ECO:0000256" key="1">
    <source>
        <dbReference type="SAM" id="Phobius"/>
    </source>
</evidence>
<keyword evidence="1" id="KW-0812">Transmembrane</keyword>
<protein>
    <submittedName>
        <fullName evidence="2">Uncharacterized protein</fullName>
    </submittedName>
</protein>
<feature type="transmembrane region" description="Helical" evidence="1">
    <location>
        <begin position="20"/>
        <end position="37"/>
    </location>
</feature>
<reference evidence="2 3" key="1">
    <citation type="submission" date="2015-09" db="EMBL/GenBank/DDBJ databases">
        <title>Spore heat resistance.</title>
        <authorList>
            <person name="Boekhorst J."/>
            <person name="Berendsen E.M."/>
            <person name="Wells-Bennik M.H."/>
            <person name="Kuipers O.P."/>
        </authorList>
    </citation>
    <scope>NUCLEOTIDE SEQUENCE [LARGE SCALE GENOMIC DNA]</scope>
    <source>
        <strain evidence="2 3">B4122</strain>
    </source>
</reference>
<evidence type="ECO:0000313" key="3">
    <source>
        <dbReference type="Proteomes" id="UP000076442"/>
    </source>
</evidence>
<proteinExistence type="predicted"/>
<gene>
    <name evidence="2" type="ORF">B4122_1798</name>
</gene>
<keyword evidence="1" id="KW-0472">Membrane</keyword>
<organism evidence="2 3">
    <name type="scientific">Bacillus subtilis</name>
    <dbReference type="NCBI Taxonomy" id="1423"/>
    <lineage>
        <taxon>Bacteria</taxon>
        <taxon>Bacillati</taxon>
        <taxon>Bacillota</taxon>
        <taxon>Bacilli</taxon>
        <taxon>Bacillales</taxon>
        <taxon>Bacillaceae</taxon>
        <taxon>Bacillus</taxon>
    </lineage>
</organism>
<name>A0AAP1E7K9_BACIU</name>